<dbReference type="EMBL" id="JAHUTI010029865">
    <property type="protein sequence ID" value="MED6241516.1"/>
    <property type="molecule type" value="Genomic_DNA"/>
</dbReference>
<evidence type="ECO:0000256" key="1">
    <source>
        <dbReference type="SAM" id="Phobius"/>
    </source>
</evidence>
<organism evidence="2 3">
    <name type="scientific">Ataeniobius toweri</name>
    <dbReference type="NCBI Taxonomy" id="208326"/>
    <lineage>
        <taxon>Eukaryota</taxon>
        <taxon>Metazoa</taxon>
        <taxon>Chordata</taxon>
        <taxon>Craniata</taxon>
        <taxon>Vertebrata</taxon>
        <taxon>Euteleostomi</taxon>
        <taxon>Actinopterygii</taxon>
        <taxon>Neopterygii</taxon>
        <taxon>Teleostei</taxon>
        <taxon>Neoteleostei</taxon>
        <taxon>Acanthomorphata</taxon>
        <taxon>Ovalentaria</taxon>
        <taxon>Atherinomorphae</taxon>
        <taxon>Cyprinodontiformes</taxon>
        <taxon>Goodeidae</taxon>
        <taxon>Ataeniobius</taxon>
    </lineage>
</organism>
<evidence type="ECO:0000313" key="3">
    <source>
        <dbReference type="Proteomes" id="UP001345963"/>
    </source>
</evidence>
<proteinExistence type="predicted"/>
<protein>
    <submittedName>
        <fullName evidence="2">Uncharacterized protein</fullName>
    </submittedName>
</protein>
<feature type="transmembrane region" description="Helical" evidence="1">
    <location>
        <begin position="24"/>
        <end position="43"/>
    </location>
</feature>
<keyword evidence="1" id="KW-1133">Transmembrane helix</keyword>
<name>A0ABU7AUV9_9TELE</name>
<reference evidence="2 3" key="1">
    <citation type="submission" date="2021-07" db="EMBL/GenBank/DDBJ databases">
        <authorList>
            <person name="Palmer J.M."/>
        </authorList>
    </citation>
    <scope>NUCLEOTIDE SEQUENCE [LARGE SCALE GENOMIC DNA]</scope>
    <source>
        <strain evidence="2 3">AT_MEX2019</strain>
        <tissue evidence="2">Muscle</tissue>
    </source>
</reference>
<evidence type="ECO:0000313" key="2">
    <source>
        <dbReference type="EMBL" id="MED6241516.1"/>
    </source>
</evidence>
<sequence>MLDSMEDKEEATQSPSGLCKISSGQRIVLVFCFLVILTFYMFCHNDSAFIWHLKKGEAFNPRTPSITNLWWCFGFQPTGQAVNDITIEEDYNIRLSVEKIGLVQN</sequence>
<comment type="caution">
    <text evidence="2">The sequence shown here is derived from an EMBL/GenBank/DDBJ whole genome shotgun (WGS) entry which is preliminary data.</text>
</comment>
<keyword evidence="1" id="KW-0812">Transmembrane</keyword>
<gene>
    <name evidence="2" type="ORF">ATANTOWER_017492</name>
</gene>
<keyword evidence="1" id="KW-0472">Membrane</keyword>
<keyword evidence="3" id="KW-1185">Reference proteome</keyword>
<dbReference type="Proteomes" id="UP001345963">
    <property type="component" value="Unassembled WGS sequence"/>
</dbReference>
<accession>A0ABU7AUV9</accession>